<dbReference type="InterPro" id="IPR011042">
    <property type="entry name" value="6-blade_b-propeller_TolB-like"/>
</dbReference>
<evidence type="ECO:0008006" key="3">
    <source>
        <dbReference type="Google" id="ProtNLM"/>
    </source>
</evidence>
<sequence>MHEECSALAAVNNRTLAVGYFKKSSDIDILNLNGELLCRIFSASGPWRMITTMNSELIFTAWINGSIIKVNSFDGRVIFDVKVPQIANPSGVTMVSDDSLLVADFDTLSLHLVSSGGQWLKQVWTAPSTSAKDDKLRNVSIESGLCVCVTMCGFAYVLDAVY</sequence>
<dbReference type="EMBL" id="BLXT01007554">
    <property type="protein sequence ID" value="GFO39920.1"/>
    <property type="molecule type" value="Genomic_DNA"/>
</dbReference>
<organism evidence="1 2">
    <name type="scientific">Plakobranchus ocellatus</name>
    <dbReference type="NCBI Taxonomy" id="259542"/>
    <lineage>
        <taxon>Eukaryota</taxon>
        <taxon>Metazoa</taxon>
        <taxon>Spiralia</taxon>
        <taxon>Lophotrochozoa</taxon>
        <taxon>Mollusca</taxon>
        <taxon>Gastropoda</taxon>
        <taxon>Heterobranchia</taxon>
        <taxon>Euthyneura</taxon>
        <taxon>Panpulmonata</taxon>
        <taxon>Sacoglossa</taxon>
        <taxon>Placobranchoidea</taxon>
        <taxon>Plakobranchidae</taxon>
        <taxon>Plakobranchus</taxon>
    </lineage>
</organism>
<gene>
    <name evidence="1" type="ORF">PoB_006642500</name>
</gene>
<evidence type="ECO:0000313" key="2">
    <source>
        <dbReference type="Proteomes" id="UP000735302"/>
    </source>
</evidence>
<dbReference type="AlphaFoldDB" id="A0AAV4D794"/>
<reference evidence="1 2" key="1">
    <citation type="journal article" date="2021" name="Elife">
        <title>Chloroplast acquisition without the gene transfer in kleptoplastic sea slugs, Plakobranchus ocellatus.</title>
        <authorList>
            <person name="Maeda T."/>
            <person name="Takahashi S."/>
            <person name="Yoshida T."/>
            <person name="Shimamura S."/>
            <person name="Takaki Y."/>
            <person name="Nagai Y."/>
            <person name="Toyoda A."/>
            <person name="Suzuki Y."/>
            <person name="Arimoto A."/>
            <person name="Ishii H."/>
            <person name="Satoh N."/>
            <person name="Nishiyama T."/>
            <person name="Hasebe M."/>
            <person name="Maruyama T."/>
            <person name="Minagawa J."/>
            <person name="Obokata J."/>
            <person name="Shigenobu S."/>
        </authorList>
    </citation>
    <scope>NUCLEOTIDE SEQUENCE [LARGE SCALE GENOMIC DNA]</scope>
</reference>
<protein>
    <recommendedName>
        <fullName evidence="3">Vps16 N-terminal domain-containing protein</fullName>
    </recommendedName>
</protein>
<keyword evidence="2" id="KW-1185">Reference proteome</keyword>
<comment type="caution">
    <text evidence="1">The sequence shown here is derived from an EMBL/GenBank/DDBJ whole genome shotgun (WGS) entry which is preliminary data.</text>
</comment>
<accession>A0AAV4D794</accession>
<dbReference type="Proteomes" id="UP000735302">
    <property type="component" value="Unassembled WGS sequence"/>
</dbReference>
<dbReference type="SUPFAM" id="SSF63829">
    <property type="entry name" value="Calcium-dependent phosphotriesterase"/>
    <property type="match status" value="1"/>
</dbReference>
<evidence type="ECO:0000313" key="1">
    <source>
        <dbReference type="EMBL" id="GFO39920.1"/>
    </source>
</evidence>
<proteinExistence type="predicted"/>
<dbReference type="Gene3D" id="2.120.10.30">
    <property type="entry name" value="TolB, C-terminal domain"/>
    <property type="match status" value="1"/>
</dbReference>
<name>A0AAV4D794_9GAST</name>